<dbReference type="Pfam" id="PF02517">
    <property type="entry name" value="Rce1-like"/>
    <property type="match status" value="1"/>
</dbReference>
<comment type="caution">
    <text evidence="3">The sequence shown here is derived from an EMBL/GenBank/DDBJ whole genome shotgun (WGS) entry which is preliminary data.</text>
</comment>
<keyword evidence="1" id="KW-1133">Transmembrane helix</keyword>
<gene>
    <name evidence="3" type="ORF">ACFO0N_03640</name>
</gene>
<proteinExistence type="predicted"/>
<feature type="transmembrane region" description="Helical" evidence="1">
    <location>
        <begin position="230"/>
        <end position="249"/>
    </location>
</feature>
<dbReference type="RefSeq" id="WP_267621795.1">
    <property type="nucleotide sequence ID" value="NZ_JAODIW010000006.1"/>
</dbReference>
<name>A0ABD5P822_9EURY</name>
<dbReference type="GO" id="GO:0004175">
    <property type="term" value="F:endopeptidase activity"/>
    <property type="evidence" value="ECO:0007669"/>
    <property type="project" value="UniProtKB-ARBA"/>
</dbReference>
<dbReference type="AlphaFoldDB" id="A0ABD5P822"/>
<feature type="domain" description="CAAX prenyl protease 2/Lysostaphin resistance protein A-like" evidence="2">
    <location>
        <begin position="166"/>
        <end position="269"/>
    </location>
</feature>
<protein>
    <submittedName>
        <fullName evidence="3">CPBP family intramembrane glutamic endopeptidase</fullName>
        <ecNumber evidence="3">3.4.-.-</ecNumber>
    </submittedName>
</protein>
<organism evidence="3 4">
    <name type="scientific">Halobium salinum</name>
    <dbReference type="NCBI Taxonomy" id="1364940"/>
    <lineage>
        <taxon>Archaea</taxon>
        <taxon>Methanobacteriati</taxon>
        <taxon>Methanobacteriota</taxon>
        <taxon>Stenosarchaea group</taxon>
        <taxon>Halobacteria</taxon>
        <taxon>Halobacteriales</taxon>
        <taxon>Haloferacaceae</taxon>
        <taxon>Halobium</taxon>
    </lineage>
</organism>
<keyword evidence="3" id="KW-0378">Hydrolase</keyword>
<evidence type="ECO:0000259" key="2">
    <source>
        <dbReference type="Pfam" id="PF02517"/>
    </source>
</evidence>
<keyword evidence="1" id="KW-0812">Transmembrane</keyword>
<feature type="transmembrane region" description="Helical" evidence="1">
    <location>
        <begin position="256"/>
        <end position="278"/>
    </location>
</feature>
<accession>A0ABD5P822</accession>
<feature type="transmembrane region" description="Helical" evidence="1">
    <location>
        <begin position="198"/>
        <end position="218"/>
    </location>
</feature>
<feature type="transmembrane region" description="Helical" evidence="1">
    <location>
        <begin position="63"/>
        <end position="84"/>
    </location>
</feature>
<dbReference type="GO" id="GO:0080120">
    <property type="term" value="P:CAAX-box protein maturation"/>
    <property type="evidence" value="ECO:0007669"/>
    <property type="project" value="UniProtKB-ARBA"/>
</dbReference>
<dbReference type="InterPro" id="IPR042150">
    <property type="entry name" value="MmRce1-like"/>
</dbReference>
<evidence type="ECO:0000313" key="3">
    <source>
        <dbReference type="EMBL" id="MFC4357039.1"/>
    </source>
</evidence>
<dbReference type="InterPro" id="IPR003675">
    <property type="entry name" value="Rce1/LyrA-like_dom"/>
</dbReference>
<dbReference type="PANTHER" id="PTHR35797:SF1">
    <property type="entry name" value="PROTEASE"/>
    <property type="match status" value="1"/>
</dbReference>
<dbReference type="Proteomes" id="UP001595921">
    <property type="component" value="Unassembled WGS sequence"/>
</dbReference>
<feature type="transmembrane region" description="Helical" evidence="1">
    <location>
        <begin position="105"/>
        <end position="126"/>
    </location>
</feature>
<feature type="transmembrane region" description="Helical" evidence="1">
    <location>
        <begin position="153"/>
        <end position="177"/>
    </location>
</feature>
<sequence length="314" mass="32827">MSPSEPHSSAGSGSVGTVERRRVGVFLLVAFGVAWLTALLIYATGGLTASPEVVAGTGLTLSAVLLPTAYMFAPAVGNVAARLFTGEGRSDLRLRPNLRGNLRTYALAWWGPAVLTVVGAGVYFLLFPGRFDPTLSTLAAALETAAGVAVDPWLVVAVQVGLALTLAPLLNALFAFGEEFGWRAYLLPKLRPLGTIRATLLVGVVWGVWHWPLIAMGYNYGFDYPGAPAVGMLAMCWFTVTAGTFLAWVTLRADSVWPAALGHGAINAVAAVGLLFVAGPPDLLLGPTALGLVGSLPWAVLAGWLLVRTSVFGE</sequence>
<evidence type="ECO:0000313" key="4">
    <source>
        <dbReference type="Proteomes" id="UP001595921"/>
    </source>
</evidence>
<feature type="transmembrane region" description="Helical" evidence="1">
    <location>
        <begin position="23"/>
        <end position="43"/>
    </location>
</feature>
<evidence type="ECO:0000256" key="1">
    <source>
        <dbReference type="SAM" id="Phobius"/>
    </source>
</evidence>
<reference evidence="3 4" key="1">
    <citation type="journal article" date="2019" name="Int. J. Syst. Evol. Microbiol.">
        <title>The Global Catalogue of Microorganisms (GCM) 10K type strain sequencing project: providing services to taxonomists for standard genome sequencing and annotation.</title>
        <authorList>
            <consortium name="The Broad Institute Genomics Platform"/>
            <consortium name="The Broad Institute Genome Sequencing Center for Infectious Disease"/>
            <person name="Wu L."/>
            <person name="Ma J."/>
        </authorList>
    </citation>
    <scope>NUCLEOTIDE SEQUENCE [LARGE SCALE GENOMIC DNA]</scope>
    <source>
        <strain evidence="3 4">CGMCC 1.12553</strain>
    </source>
</reference>
<keyword evidence="1" id="KW-0472">Membrane</keyword>
<dbReference type="EMBL" id="JBHSDS010000003">
    <property type="protein sequence ID" value="MFC4357039.1"/>
    <property type="molecule type" value="Genomic_DNA"/>
</dbReference>
<dbReference type="EC" id="3.4.-.-" evidence="3"/>
<keyword evidence="4" id="KW-1185">Reference proteome</keyword>
<feature type="transmembrane region" description="Helical" evidence="1">
    <location>
        <begin position="284"/>
        <end position="307"/>
    </location>
</feature>
<dbReference type="PANTHER" id="PTHR35797">
    <property type="entry name" value="PROTEASE-RELATED"/>
    <property type="match status" value="1"/>
</dbReference>